<name>A0A2U2J9J7_9FLAO</name>
<dbReference type="CDD" id="cd24013">
    <property type="entry name" value="ASKHA_ATPase_BT3980-like"/>
    <property type="match status" value="1"/>
</dbReference>
<dbReference type="Pfam" id="PF12864">
    <property type="entry name" value="DUF3822"/>
    <property type="match status" value="1"/>
</dbReference>
<protein>
    <submittedName>
        <fullName evidence="1">DUF3822 domain-containing protein</fullName>
    </submittedName>
</protein>
<dbReference type="AlphaFoldDB" id="A0A2U2J9J7"/>
<proteinExistence type="predicted"/>
<comment type="caution">
    <text evidence="1">The sequence shown here is derived from an EMBL/GenBank/DDBJ whole genome shotgun (WGS) entry which is preliminary data.</text>
</comment>
<gene>
    <name evidence="1" type="ORF">DIS07_11050</name>
</gene>
<reference evidence="1 2" key="1">
    <citation type="submission" date="2018-05" db="EMBL/GenBank/DDBJ databases">
        <title>Polaribacter aquimarinus sp. nov., isolated from sediment in a sediment of sea.</title>
        <authorList>
            <person name="Lu D."/>
        </authorList>
    </citation>
    <scope>NUCLEOTIDE SEQUENCE [LARGE SCALE GENOMIC DNA]</scope>
    <source>
        <strain evidence="1 2">ZY113</strain>
    </source>
</reference>
<dbReference type="Proteomes" id="UP000245670">
    <property type="component" value="Unassembled WGS sequence"/>
</dbReference>
<evidence type="ECO:0000313" key="2">
    <source>
        <dbReference type="Proteomes" id="UP000245670"/>
    </source>
</evidence>
<organism evidence="1 2">
    <name type="scientific">Polaribacter aquimarinus</name>
    <dbReference type="NCBI Taxonomy" id="2100726"/>
    <lineage>
        <taxon>Bacteria</taxon>
        <taxon>Pseudomonadati</taxon>
        <taxon>Bacteroidota</taxon>
        <taxon>Flavobacteriia</taxon>
        <taxon>Flavobacteriales</taxon>
        <taxon>Flavobacteriaceae</taxon>
    </lineage>
</organism>
<dbReference type="InterPro" id="IPR024213">
    <property type="entry name" value="DUF3822"/>
</dbReference>
<dbReference type="RefSeq" id="WP_109405310.1">
    <property type="nucleotide sequence ID" value="NZ_QFFG01000004.1"/>
</dbReference>
<dbReference type="Gene3D" id="3.30.420.250">
    <property type="match status" value="1"/>
</dbReference>
<dbReference type="OrthoDB" id="658622at2"/>
<accession>A0A2U2J9J7</accession>
<dbReference type="Gene3D" id="3.30.420.260">
    <property type="match status" value="1"/>
</dbReference>
<keyword evidence="2" id="KW-1185">Reference proteome</keyword>
<sequence length="277" mass="32662">MIKKKVQKSSNTSFKKTINNKLSIQFNLDGFSFCISNSTTNKDIFFSEYLFKETITTPEQLLSKIKDIFKTDKNLQYDFSSVLVIHQNALSCLVPNEYFNENKLESYLSYNIKSLTTDYITFDNLEILKCKNVYIPYVNINNYIFQNFGEFEYKHHSTVLIEKLISIKNGQEKKMYLNVSKTSLDIFIFEKNRLLFYNSFNYSSKEDFIYYILFTAEQLKLDTENLAVFFLGDIEKDSETYKIAYKYIRNINFLESNNPIFNQINASKHSNFTLLGL</sequence>
<evidence type="ECO:0000313" key="1">
    <source>
        <dbReference type="EMBL" id="PWG04994.1"/>
    </source>
</evidence>
<dbReference type="EMBL" id="QFFG01000004">
    <property type="protein sequence ID" value="PWG04994.1"/>
    <property type="molecule type" value="Genomic_DNA"/>
</dbReference>